<proteinExistence type="predicted"/>
<reference evidence="1 2" key="1">
    <citation type="journal article" date="2013" name="BMC Genomics">
        <title>Genomics-driven discovery of the pneumocandin biosynthetic gene cluster in the fungus Glarea lozoyensis.</title>
        <authorList>
            <person name="Chen L."/>
            <person name="Yue Q."/>
            <person name="Zhang X."/>
            <person name="Xiang M."/>
            <person name="Wang C."/>
            <person name="Li S."/>
            <person name="Che Y."/>
            <person name="Ortiz-Lopez F.J."/>
            <person name="Bills G.F."/>
            <person name="Liu X."/>
            <person name="An Z."/>
        </authorList>
    </citation>
    <scope>NUCLEOTIDE SEQUENCE [LARGE SCALE GENOMIC DNA]</scope>
    <source>
        <strain evidence="2">ATCC 20868 / MF5171</strain>
    </source>
</reference>
<dbReference type="Proteomes" id="UP000016922">
    <property type="component" value="Unassembled WGS sequence"/>
</dbReference>
<dbReference type="EMBL" id="KE145373">
    <property type="protein sequence ID" value="EPE24391.1"/>
    <property type="molecule type" value="Genomic_DNA"/>
</dbReference>
<dbReference type="HOGENOM" id="CLU_983694_0_0_1"/>
<keyword evidence="2" id="KW-1185">Reference proteome</keyword>
<dbReference type="AlphaFoldDB" id="S3CX47"/>
<name>S3CX47_GLAL2</name>
<dbReference type="KEGG" id="glz:GLAREA_08243"/>
<gene>
    <name evidence="1" type="ORF">GLAREA_08243</name>
</gene>
<evidence type="ECO:0000313" key="2">
    <source>
        <dbReference type="Proteomes" id="UP000016922"/>
    </source>
</evidence>
<protein>
    <submittedName>
        <fullName evidence="1">Uncharacterized protein</fullName>
    </submittedName>
</protein>
<accession>S3CX47</accession>
<evidence type="ECO:0000313" key="1">
    <source>
        <dbReference type="EMBL" id="EPE24391.1"/>
    </source>
</evidence>
<dbReference type="RefSeq" id="XP_008088479.1">
    <property type="nucleotide sequence ID" value="XM_008090288.1"/>
</dbReference>
<sequence>MSRQIQRVARCRNCQQVCPQGYGDRENVLVCGHCRNINKSEITLRRQTQDALLARSCAAYKSPVGFHHMTEGGDHVHSYFEWVASQGEPILPHLDPDHQDPDYEAATERNIQGYVSYLNGYENNTKNIVAFMNLVRRITDSDMANFDFRLVTPSFRSSFIMYASQSQIVSNPNIFYRRAGYLRFVNRWMESLPDADTRLTFWNARLDLAINNQAELVNRSSYGVPRKDHAVNDLGQWVPVPINLWRRTLKLVRQDQQEEAHFVQCLANEGNEGNEEAPPPYEN</sequence>
<organism evidence="1 2">
    <name type="scientific">Glarea lozoyensis (strain ATCC 20868 / MF5171)</name>
    <dbReference type="NCBI Taxonomy" id="1116229"/>
    <lineage>
        <taxon>Eukaryota</taxon>
        <taxon>Fungi</taxon>
        <taxon>Dikarya</taxon>
        <taxon>Ascomycota</taxon>
        <taxon>Pezizomycotina</taxon>
        <taxon>Leotiomycetes</taxon>
        <taxon>Helotiales</taxon>
        <taxon>Helotiaceae</taxon>
        <taxon>Glarea</taxon>
    </lineage>
</organism>
<dbReference type="GeneID" id="19467292"/>